<evidence type="ECO:0000256" key="3">
    <source>
        <dbReference type="ARBA" id="ARBA00023136"/>
    </source>
</evidence>
<dbReference type="PROSITE" id="PS50850">
    <property type="entry name" value="MFS"/>
    <property type="match status" value="1"/>
</dbReference>
<feature type="transmembrane region" description="Helical" evidence="4">
    <location>
        <begin position="86"/>
        <end position="109"/>
    </location>
</feature>
<dbReference type="SUPFAM" id="SSF103473">
    <property type="entry name" value="MFS general substrate transporter"/>
    <property type="match status" value="1"/>
</dbReference>
<feature type="transmembrane region" description="Helical" evidence="4">
    <location>
        <begin position="359"/>
        <end position="378"/>
    </location>
</feature>
<feature type="transmembrane region" description="Helical" evidence="4">
    <location>
        <begin position="205"/>
        <end position="225"/>
    </location>
</feature>
<sequence length="388" mass="39906">MGAQALGGASPPIIISLGGIVGQTLASDPGLATLPVSLFNLGVALSTLPAAWMMRRHSRRGAYLTGATLGCLAGLIAAIAIMQSSFLLFCVGTALAGFYGACVQSYRFAAADAVPAGQRPLAISRVMVGGLAAAIIGPQLVIWTRDSLPGLPFAGSFYAQAALALLAIPLLMLLPRGHAPAAAPAAHAPPGGPARSARDIARSSAFLVPAVVGMVSYAAMSFLMTATPMAMVGCGHTVGEAALGIQWHVLAMFGPSFFTGRLITRFGKPAIIITGLVLIALSSVVALSGLDLHDFWGALILLGLGWNLSFLGATAMIADSFQGPERSKAQSMNDFLIFGSVALSSFGSGQMLATLGWDAINRTAIVIMVITITLVLAYRMATRQRLAA</sequence>
<feature type="transmembrane region" description="Helical" evidence="4">
    <location>
        <begin position="295"/>
        <end position="314"/>
    </location>
</feature>
<feature type="domain" description="Major facilitator superfamily (MFS) profile" evidence="5">
    <location>
        <begin position="205"/>
        <end position="388"/>
    </location>
</feature>
<keyword evidence="2 4" id="KW-1133">Transmembrane helix</keyword>
<gene>
    <name evidence="6" type="ORF">SAMEA3906487_01191</name>
</gene>
<dbReference type="InterPro" id="IPR036259">
    <property type="entry name" value="MFS_trans_sf"/>
</dbReference>
<reference evidence="6 7" key="1">
    <citation type="submission" date="2016-04" db="EMBL/GenBank/DDBJ databases">
        <authorList>
            <consortium name="Pathogen Informatics"/>
        </authorList>
    </citation>
    <scope>NUCLEOTIDE SEQUENCE [LARGE SCALE GENOMIC DNA]</scope>
    <source>
        <strain evidence="6 7">H044680328</strain>
    </source>
</reference>
<dbReference type="eggNOG" id="COG2814">
    <property type="taxonomic scope" value="Bacteria"/>
</dbReference>
<organism evidence="6 7">
    <name type="scientific">Bordetella trematum</name>
    <dbReference type="NCBI Taxonomy" id="123899"/>
    <lineage>
        <taxon>Bacteria</taxon>
        <taxon>Pseudomonadati</taxon>
        <taxon>Pseudomonadota</taxon>
        <taxon>Betaproteobacteria</taxon>
        <taxon>Burkholderiales</taxon>
        <taxon>Alcaligenaceae</taxon>
        <taxon>Bordetella</taxon>
    </lineage>
</organism>
<dbReference type="InterPro" id="IPR011701">
    <property type="entry name" value="MFS"/>
</dbReference>
<feature type="transmembrane region" description="Helical" evidence="4">
    <location>
        <begin position="335"/>
        <end position="353"/>
    </location>
</feature>
<dbReference type="GO" id="GO:0022857">
    <property type="term" value="F:transmembrane transporter activity"/>
    <property type="evidence" value="ECO:0007669"/>
    <property type="project" value="InterPro"/>
</dbReference>
<evidence type="ECO:0000256" key="2">
    <source>
        <dbReference type="ARBA" id="ARBA00022989"/>
    </source>
</evidence>
<accession>A0A157MSX4</accession>
<dbReference type="InterPro" id="IPR020846">
    <property type="entry name" value="MFS_dom"/>
</dbReference>
<evidence type="ECO:0000313" key="6">
    <source>
        <dbReference type="EMBL" id="SAI68319.1"/>
    </source>
</evidence>
<dbReference type="Proteomes" id="UP000076825">
    <property type="component" value="Chromosome 1"/>
</dbReference>
<feature type="transmembrane region" description="Helical" evidence="4">
    <location>
        <begin position="270"/>
        <end position="289"/>
    </location>
</feature>
<feature type="transmembrane region" description="Helical" evidence="4">
    <location>
        <begin position="245"/>
        <end position="263"/>
    </location>
</feature>
<keyword evidence="1 4" id="KW-0812">Transmembrane</keyword>
<evidence type="ECO:0000313" key="7">
    <source>
        <dbReference type="Proteomes" id="UP000076825"/>
    </source>
</evidence>
<dbReference type="OrthoDB" id="8558006at2"/>
<feature type="transmembrane region" description="Helical" evidence="4">
    <location>
        <begin position="61"/>
        <end position="80"/>
    </location>
</feature>
<dbReference type="KEGG" id="btrm:SAMEA390648701191"/>
<keyword evidence="3 4" id="KW-0472">Membrane</keyword>
<keyword evidence="7" id="KW-1185">Reference proteome</keyword>
<dbReference type="PANTHER" id="PTHR23534:SF1">
    <property type="entry name" value="MAJOR FACILITATOR SUPERFAMILY PROTEIN"/>
    <property type="match status" value="1"/>
</dbReference>
<dbReference type="AlphaFoldDB" id="A0A157MSX4"/>
<dbReference type="PANTHER" id="PTHR23534">
    <property type="entry name" value="MFS PERMEASE"/>
    <property type="match status" value="1"/>
</dbReference>
<feature type="transmembrane region" description="Helical" evidence="4">
    <location>
        <begin position="34"/>
        <end position="54"/>
    </location>
</feature>
<dbReference type="Pfam" id="PF07690">
    <property type="entry name" value="MFS_1"/>
    <property type="match status" value="1"/>
</dbReference>
<name>A0A157MSX4_9BORD</name>
<protein>
    <submittedName>
        <fullName evidence="6">Arabinose efflux permease</fullName>
    </submittedName>
</protein>
<evidence type="ECO:0000256" key="1">
    <source>
        <dbReference type="ARBA" id="ARBA00022692"/>
    </source>
</evidence>
<dbReference type="Gene3D" id="1.20.1250.20">
    <property type="entry name" value="MFS general substrate transporter like domains"/>
    <property type="match status" value="1"/>
</dbReference>
<evidence type="ECO:0000256" key="4">
    <source>
        <dbReference type="SAM" id="Phobius"/>
    </source>
</evidence>
<feature type="transmembrane region" description="Helical" evidence="4">
    <location>
        <begin position="121"/>
        <end position="143"/>
    </location>
</feature>
<proteinExistence type="predicted"/>
<evidence type="ECO:0000259" key="5">
    <source>
        <dbReference type="PROSITE" id="PS50850"/>
    </source>
</evidence>
<dbReference type="EMBL" id="LT546645">
    <property type="protein sequence ID" value="SAI68319.1"/>
    <property type="molecule type" value="Genomic_DNA"/>
</dbReference>
<dbReference type="PATRIC" id="fig|123899.6.peg.1167"/>
<feature type="transmembrane region" description="Helical" evidence="4">
    <location>
        <begin position="155"/>
        <end position="174"/>
    </location>
</feature>